<protein>
    <submittedName>
        <fullName evidence="2">Protein of uncharacterized function (DUF2752)</fullName>
    </submittedName>
</protein>
<dbReference type="Pfam" id="PF10825">
    <property type="entry name" value="DUF2752"/>
    <property type="match status" value="1"/>
</dbReference>
<evidence type="ECO:0000313" key="2">
    <source>
        <dbReference type="EMBL" id="VFA86854.1"/>
    </source>
</evidence>
<keyword evidence="1" id="KW-0472">Membrane</keyword>
<reference evidence="2" key="1">
    <citation type="submission" date="2019-02" db="EMBL/GenBank/DDBJ databases">
        <authorList>
            <consortium name="Pathogen Informatics"/>
        </authorList>
    </citation>
    <scope>NUCLEOTIDE SEQUENCE</scope>
    <source>
        <strain evidence="2">3012STDY6733949</strain>
    </source>
</reference>
<feature type="transmembrane region" description="Helical" evidence="1">
    <location>
        <begin position="155"/>
        <end position="174"/>
    </location>
</feature>
<feature type="transmembrane region" description="Helical" evidence="1">
    <location>
        <begin position="125"/>
        <end position="143"/>
    </location>
</feature>
<dbReference type="RefSeq" id="WP_098701458.1">
    <property type="nucleotide sequence ID" value="NZ_CAACYE020000001.1"/>
</dbReference>
<organism evidence="2">
    <name type="scientific">Nocardia farcinica</name>
    <dbReference type="NCBI Taxonomy" id="37329"/>
    <lineage>
        <taxon>Bacteria</taxon>
        <taxon>Bacillati</taxon>
        <taxon>Actinomycetota</taxon>
        <taxon>Actinomycetes</taxon>
        <taxon>Mycobacteriales</taxon>
        <taxon>Nocardiaceae</taxon>
        <taxon>Nocardia</taxon>
    </lineage>
</organism>
<dbReference type="EMBL" id="CAACYE010000005">
    <property type="protein sequence ID" value="VFA86854.1"/>
    <property type="molecule type" value="Genomic_DNA"/>
</dbReference>
<name>A0A449GME1_NOCFR</name>
<gene>
    <name evidence="2" type="ORF">NCTC1935_04724</name>
</gene>
<keyword evidence="1" id="KW-0812">Transmembrane</keyword>
<proteinExistence type="predicted"/>
<feature type="transmembrane region" description="Helical" evidence="1">
    <location>
        <begin position="58"/>
        <end position="78"/>
    </location>
</feature>
<sequence length="186" mass="19953">MGYPAAIPSAADRYRVESSAAASGALAPVAAARLPWVLVDTPVDHQAPRPVQRGGLRALGLPMLTAAAGAGALVLLHVRDPHVEGSYGECPVYALFGVYCPGCGGMRAVHNLTDGRVLDSLHSNLLALPLIVAFFWFVADWSVRAWRGQKPRVPAIDRSVMWALFALFAVYAVLRNTPWGTWLTPV</sequence>
<accession>A0A449GME1</accession>
<keyword evidence="1" id="KW-1133">Transmembrane helix</keyword>
<dbReference type="AlphaFoldDB" id="A0A449GME1"/>
<dbReference type="InterPro" id="IPR021215">
    <property type="entry name" value="DUF2752"/>
</dbReference>
<evidence type="ECO:0000256" key="1">
    <source>
        <dbReference type="SAM" id="Phobius"/>
    </source>
</evidence>